<dbReference type="HAMAP" id="MF_01326_B">
    <property type="entry name" value="Ribosomal_uL24_B"/>
    <property type="match status" value="1"/>
</dbReference>
<organism evidence="7">
    <name type="scientific">hydrothermal vent metagenome</name>
    <dbReference type="NCBI Taxonomy" id="652676"/>
    <lineage>
        <taxon>unclassified sequences</taxon>
        <taxon>metagenomes</taxon>
        <taxon>ecological metagenomes</taxon>
    </lineage>
</organism>
<dbReference type="Pfam" id="PF17136">
    <property type="entry name" value="ribosomal_L24"/>
    <property type="match status" value="1"/>
</dbReference>
<sequence length="106" mass="11846">MRKIRKGDDVVVMIGKDSGKRGNVLKVLPEVDKLIVENVNIVKKHTKPNPQAGVAGGIIEKEMPIHVSNIMLYNPQTKKGDRIGFRTLEDGRKVRVFKSNDEVVDV</sequence>
<dbReference type="InterPro" id="IPR008991">
    <property type="entry name" value="Translation_prot_SH3-like_sf"/>
</dbReference>
<dbReference type="InterPro" id="IPR041988">
    <property type="entry name" value="Ribosomal_uL24_KOW"/>
</dbReference>
<evidence type="ECO:0000256" key="4">
    <source>
        <dbReference type="ARBA" id="ARBA00022980"/>
    </source>
</evidence>
<evidence type="ECO:0000259" key="6">
    <source>
        <dbReference type="SMART" id="SM00739"/>
    </source>
</evidence>
<evidence type="ECO:0000313" key="7">
    <source>
        <dbReference type="EMBL" id="VAW74136.1"/>
    </source>
</evidence>
<protein>
    <submittedName>
        <fullName evidence="7">LSU ribosomal protein L24p (L26e)</fullName>
    </submittedName>
</protein>
<dbReference type="SMART" id="SM00739">
    <property type="entry name" value="KOW"/>
    <property type="match status" value="1"/>
</dbReference>
<dbReference type="Gene3D" id="2.30.30.30">
    <property type="match status" value="1"/>
</dbReference>
<keyword evidence="4 7" id="KW-0689">Ribosomal protein</keyword>
<accession>A0A3B0Z0C3</accession>
<reference evidence="7" key="1">
    <citation type="submission" date="2018-06" db="EMBL/GenBank/DDBJ databases">
        <authorList>
            <person name="Zhirakovskaya E."/>
        </authorList>
    </citation>
    <scope>NUCLEOTIDE SEQUENCE</scope>
</reference>
<comment type="similarity">
    <text evidence="1">Belongs to the universal ribosomal protein uL24 family.</text>
</comment>
<dbReference type="InterPro" id="IPR057264">
    <property type="entry name" value="Ribosomal_uL24_C"/>
</dbReference>
<feature type="domain" description="KOW" evidence="6">
    <location>
        <begin position="3"/>
        <end position="30"/>
    </location>
</feature>
<dbReference type="GO" id="GO:1990904">
    <property type="term" value="C:ribonucleoprotein complex"/>
    <property type="evidence" value="ECO:0007669"/>
    <property type="project" value="UniProtKB-KW"/>
</dbReference>
<keyword evidence="5" id="KW-0687">Ribonucleoprotein</keyword>
<evidence type="ECO:0000256" key="2">
    <source>
        <dbReference type="ARBA" id="ARBA00022730"/>
    </source>
</evidence>
<dbReference type="AlphaFoldDB" id="A0A3B0Z0C3"/>
<proteinExistence type="inferred from homology"/>
<dbReference type="FunFam" id="2.30.30.30:FF:000004">
    <property type="entry name" value="50S ribosomal protein L24"/>
    <property type="match status" value="1"/>
</dbReference>
<dbReference type="GO" id="GO:0006412">
    <property type="term" value="P:translation"/>
    <property type="evidence" value="ECO:0007669"/>
    <property type="project" value="InterPro"/>
</dbReference>
<evidence type="ECO:0000256" key="1">
    <source>
        <dbReference type="ARBA" id="ARBA00010618"/>
    </source>
</evidence>
<keyword evidence="3" id="KW-0694">RNA-binding</keyword>
<name>A0A3B0Z0C3_9ZZZZ</name>
<keyword evidence="2" id="KW-0699">rRNA-binding</keyword>
<evidence type="ECO:0000256" key="3">
    <source>
        <dbReference type="ARBA" id="ARBA00022884"/>
    </source>
</evidence>
<dbReference type="GO" id="GO:0005840">
    <property type="term" value="C:ribosome"/>
    <property type="evidence" value="ECO:0007669"/>
    <property type="project" value="UniProtKB-KW"/>
</dbReference>
<dbReference type="CDD" id="cd06089">
    <property type="entry name" value="KOW_RPL26"/>
    <property type="match status" value="1"/>
</dbReference>
<dbReference type="PANTHER" id="PTHR12903">
    <property type="entry name" value="MITOCHONDRIAL RIBOSOMAL PROTEIN L24"/>
    <property type="match status" value="1"/>
</dbReference>
<dbReference type="EMBL" id="UOFM01000087">
    <property type="protein sequence ID" value="VAW74136.1"/>
    <property type="molecule type" value="Genomic_DNA"/>
</dbReference>
<dbReference type="InterPro" id="IPR014722">
    <property type="entry name" value="Rib_uL2_dom2"/>
</dbReference>
<evidence type="ECO:0000256" key="5">
    <source>
        <dbReference type="ARBA" id="ARBA00023274"/>
    </source>
</evidence>
<gene>
    <name evidence="7" type="ORF">MNBD_GAMMA14-1324</name>
</gene>
<dbReference type="InterPro" id="IPR003256">
    <property type="entry name" value="Ribosomal_uL24"/>
</dbReference>
<dbReference type="GO" id="GO:0019843">
    <property type="term" value="F:rRNA binding"/>
    <property type="evidence" value="ECO:0007669"/>
    <property type="project" value="UniProtKB-KW"/>
</dbReference>
<dbReference type="SUPFAM" id="SSF50104">
    <property type="entry name" value="Translation proteins SH3-like domain"/>
    <property type="match status" value="1"/>
</dbReference>
<dbReference type="NCBIfam" id="TIGR01079">
    <property type="entry name" value="rplX_bact"/>
    <property type="match status" value="1"/>
</dbReference>
<dbReference type="InterPro" id="IPR005824">
    <property type="entry name" value="KOW"/>
</dbReference>
<dbReference type="GO" id="GO:0003735">
    <property type="term" value="F:structural constituent of ribosome"/>
    <property type="evidence" value="ECO:0007669"/>
    <property type="project" value="InterPro"/>
</dbReference>